<organism evidence="2 3">
    <name type="scientific">Photobacterium atrarenae</name>
    <dbReference type="NCBI Taxonomy" id="865757"/>
    <lineage>
        <taxon>Bacteria</taxon>
        <taxon>Pseudomonadati</taxon>
        <taxon>Pseudomonadota</taxon>
        <taxon>Gammaproteobacteria</taxon>
        <taxon>Vibrionales</taxon>
        <taxon>Vibrionaceae</taxon>
        <taxon>Photobacterium</taxon>
    </lineage>
</organism>
<dbReference type="EMBL" id="CP101508">
    <property type="protein sequence ID" value="UTV29090.1"/>
    <property type="molecule type" value="Genomic_DNA"/>
</dbReference>
<accession>A0ABY5GII8</accession>
<feature type="domain" description="LRAT" evidence="1">
    <location>
        <begin position="6"/>
        <end position="93"/>
    </location>
</feature>
<dbReference type="InterPro" id="IPR007053">
    <property type="entry name" value="LRAT_dom"/>
</dbReference>
<keyword evidence="2" id="KW-0012">Acyltransferase</keyword>
<evidence type="ECO:0000313" key="3">
    <source>
        <dbReference type="Proteomes" id="UP001057998"/>
    </source>
</evidence>
<dbReference type="Pfam" id="PF04970">
    <property type="entry name" value="LRAT"/>
    <property type="match status" value="1"/>
</dbReference>
<gene>
    <name evidence="2" type="ORF">NNL38_07655</name>
</gene>
<name>A0ABY5GII8_9GAMM</name>
<evidence type="ECO:0000259" key="1">
    <source>
        <dbReference type="Pfam" id="PF04970"/>
    </source>
</evidence>
<reference evidence="2" key="1">
    <citation type="submission" date="2022-07" db="EMBL/GenBank/DDBJ databases">
        <title>Genome sequencing of Photobacterium atrarenae GJH2-4.</title>
        <authorList>
            <person name="Park S.-J."/>
        </authorList>
    </citation>
    <scope>NUCLEOTIDE SEQUENCE</scope>
    <source>
        <strain evidence="2">GJH2-4</strain>
    </source>
</reference>
<protein>
    <submittedName>
        <fullName evidence="2">Lecithin retinol acyltransferase family protein</fullName>
    </submittedName>
</protein>
<dbReference type="RefSeq" id="WP_255390419.1">
    <property type="nucleotide sequence ID" value="NZ_CP101508.1"/>
</dbReference>
<evidence type="ECO:0000313" key="2">
    <source>
        <dbReference type="EMBL" id="UTV29090.1"/>
    </source>
</evidence>
<dbReference type="Proteomes" id="UP001057998">
    <property type="component" value="Chromosome 1"/>
</dbReference>
<dbReference type="GO" id="GO:0016746">
    <property type="term" value="F:acyltransferase activity"/>
    <property type="evidence" value="ECO:0007669"/>
    <property type="project" value="UniProtKB-KW"/>
</dbReference>
<dbReference type="Gene3D" id="3.90.1720.10">
    <property type="entry name" value="endopeptidase domain like (from Nostoc punctiforme)"/>
    <property type="match status" value="1"/>
</dbReference>
<keyword evidence="2" id="KW-0808">Transferase</keyword>
<sequence>MAESEFPAGTVLKIRCSTYWHYGIADGAGGVIHNSKKRRQVQYDTLAAFAEGRAIVVSDITSPHPALAYQYALKQVGRSYNLLSQNCEQFVREAHGLSVECTQFQQCLIAFAGGYIALNAPLPALRMAGIGLLLGAVTAPSEQRPYRRAVKGARLAAAGAMWLAHWAKKLTS</sequence>
<keyword evidence="3" id="KW-1185">Reference proteome</keyword>
<proteinExistence type="predicted"/>